<accession>A0A6G1CMG8</accession>
<proteinExistence type="predicted"/>
<comment type="caution">
    <text evidence="2">The sequence shown here is derived from an EMBL/GenBank/DDBJ whole genome shotgun (WGS) entry which is preliminary data.</text>
</comment>
<keyword evidence="3" id="KW-1185">Reference proteome</keyword>
<dbReference type="Proteomes" id="UP000479710">
    <property type="component" value="Unassembled WGS sequence"/>
</dbReference>
<reference evidence="2 3" key="1">
    <citation type="submission" date="2019-11" db="EMBL/GenBank/DDBJ databases">
        <title>Whole genome sequence of Oryza granulata.</title>
        <authorList>
            <person name="Li W."/>
        </authorList>
    </citation>
    <scope>NUCLEOTIDE SEQUENCE [LARGE SCALE GENOMIC DNA]</scope>
    <source>
        <strain evidence="3">cv. Menghai</strain>
        <tissue evidence="2">Leaf</tissue>
    </source>
</reference>
<protein>
    <submittedName>
        <fullName evidence="2">Uncharacterized protein</fullName>
    </submittedName>
</protein>
<dbReference type="AlphaFoldDB" id="A0A6G1CMG8"/>
<sequence>MACWRREHDEGRAGTEGRRGGGGWRRWEQEEDADKGRAGAEGRRGGGFCRWEQDGSTLREIGDRSSALCPFPS</sequence>
<evidence type="ECO:0000256" key="1">
    <source>
        <dbReference type="SAM" id="MobiDB-lite"/>
    </source>
</evidence>
<name>A0A6G1CMG8_9ORYZ</name>
<feature type="compositionally biased region" description="Basic and acidic residues" evidence="1">
    <location>
        <begin position="34"/>
        <end position="44"/>
    </location>
</feature>
<gene>
    <name evidence="2" type="ORF">E2562_038839</name>
</gene>
<feature type="region of interest" description="Disordered" evidence="1">
    <location>
        <begin position="1"/>
        <end position="49"/>
    </location>
</feature>
<feature type="compositionally biased region" description="Basic and acidic residues" evidence="1">
    <location>
        <begin position="1"/>
        <end position="19"/>
    </location>
</feature>
<dbReference type="EMBL" id="SPHZ02000009">
    <property type="protein sequence ID" value="KAF0901267.1"/>
    <property type="molecule type" value="Genomic_DNA"/>
</dbReference>
<organism evidence="2 3">
    <name type="scientific">Oryza meyeriana var. granulata</name>
    <dbReference type="NCBI Taxonomy" id="110450"/>
    <lineage>
        <taxon>Eukaryota</taxon>
        <taxon>Viridiplantae</taxon>
        <taxon>Streptophyta</taxon>
        <taxon>Embryophyta</taxon>
        <taxon>Tracheophyta</taxon>
        <taxon>Spermatophyta</taxon>
        <taxon>Magnoliopsida</taxon>
        <taxon>Liliopsida</taxon>
        <taxon>Poales</taxon>
        <taxon>Poaceae</taxon>
        <taxon>BOP clade</taxon>
        <taxon>Oryzoideae</taxon>
        <taxon>Oryzeae</taxon>
        <taxon>Oryzinae</taxon>
        <taxon>Oryza</taxon>
        <taxon>Oryza meyeriana</taxon>
    </lineage>
</organism>
<evidence type="ECO:0000313" key="3">
    <source>
        <dbReference type="Proteomes" id="UP000479710"/>
    </source>
</evidence>
<evidence type="ECO:0000313" key="2">
    <source>
        <dbReference type="EMBL" id="KAF0901267.1"/>
    </source>
</evidence>